<dbReference type="OrthoDB" id="5295945at2"/>
<comment type="catalytic activity">
    <reaction evidence="10 11">
        <text>nicotinate beta-D-ribonucleotide + ATP + H(+) = deamido-NAD(+) + diphosphate</text>
        <dbReference type="Rhea" id="RHEA:22860"/>
        <dbReference type="ChEBI" id="CHEBI:15378"/>
        <dbReference type="ChEBI" id="CHEBI:30616"/>
        <dbReference type="ChEBI" id="CHEBI:33019"/>
        <dbReference type="ChEBI" id="CHEBI:57502"/>
        <dbReference type="ChEBI" id="CHEBI:58437"/>
        <dbReference type="EC" id="2.7.7.18"/>
    </reaction>
</comment>
<keyword evidence="7 11" id="KW-0547">Nucleotide-binding</keyword>
<dbReference type="GO" id="GO:0009435">
    <property type="term" value="P:NAD+ biosynthetic process"/>
    <property type="evidence" value="ECO:0007669"/>
    <property type="project" value="UniProtKB-UniRule"/>
</dbReference>
<dbReference type="AlphaFoldDB" id="A0A420WJD3"/>
<evidence type="ECO:0000256" key="4">
    <source>
        <dbReference type="ARBA" id="ARBA00022642"/>
    </source>
</evidence>
<organism evidence="13 14">
    <name type="scientific">Litorimonas taeanensis</name>
    <dbReference type="NCBI Taxonomy" id="568099"/>
    <lineage>
        <taxon>Bacteria</taxon>
        <taxon>Pseudomonadati</taxon>
        <taxon>Pseudomonadota</taxon>
        <taxon>Alphaproteobacteria</taxon>
        <taxon>Maricaulales</taxon>
        <taxon>Robiginitomaculaceae</taxon>
    </lineage>
</organism>
<evidence type="ECO:0000256" key="2">
    <source>
        <dbReference type="ARBA" id="ARBA00005019"/>
    </source>
</evidence>
<comment type="similarity">
    <text evidence="3 11">Belongs to the NadD family.</text>
</comment>
<comment type="caution">
    <text evidence="13">The sequence shown here is derived from an EMBL/GenBank/DDBJ whole genome shotgun (WGS) entry which is preliminary data.</text>
</comment>
<dbReference type="NCBIfam" id="TIGR00482">
    <property type="entry name" value="nicotinate (nicotinamide) nucleotide adenylyltransferase"/>
    <property type="match status" value="1"/>
</dbReference>
<dbReference type="CDD" id="cd02165">
    <property type="entry name" value="NMNAT"/>
    <property type="match status" value="1"/>
</dbReference>
<evidence type="ECO:0000256" key="9">
    <source>
        <dbReference type="ARBA" id="ARBA00023027"/>
    </source>
</evidence>
<evidence type="ECO:0000256" key="10">
    <source>
        <dbReference type="ARBA" id="ARBA00048721"/>
    </source>
</evidence>
<dbReference type="FunCoup" id="A0A420WJD3">
    <property type="interactions" value="303"/>
</dbReference>
<dbReference type="InParanoid" id="A0A420WJD3"/>
<evidence type="ECO:0000256" key="7">
    <source>
        <dbReference type="ARBA" id="ARBA00022741"/>
    </source>
</evidence>
<dbReference type="InterPro" id="IPR014729">
    <property type="entry name" value="Rossmann-like_a/b/a_fold"/>
</dbReference>
<dbReference type="Pfam" id="PF01467">
    <property type="entry name" value="CTP_transf_like"/>
    <property type="match status" value="1"/>
</dbReference>
<dbReference type="InterPro" id="IPR005248">
    <property type="entry name" value="NadD/NMNAT"/>
</dbReference>
<evidence type="ECO:0000256" key="1">
    <source>
        <dbReference type="ARBA" id="ARBA00002324"/>
    </source>
</evidence>
<evidence type="ECO:0000256" key="3">
    <source>
        <dbReference type="ARBA" id="ARBA00009014"/>
    </source>
</evidence>
<evidence type="ECO:0000256" key="6">
    <source>
        <dbReference type="ARBA" id="ARBA00022695"/>
    </source>
</evidence>
<dbReference type="SUPFAM" id="SSF52374">
    <property type="entry name" value="Nucleotidylyl transferase"/>
    <property type="match status" value="1"/>
</dbReference>
<gene>
    <name evidence="11" type="primary">nadD</name>
    <name evidence="13" type="ORF">DES40_0333</name>
</gene>
<dbReference type="InterPro" id="IPR004821">
    <property type="entry name" value="Cyt_trans-like"/>
</dbReference>
<keyword evidence="6 11" id="KW-0548">Nucleotidyltransferase</keyword>
<sequence>MPDLAHMKIGLFGGSFNPAHQGHLHVAKAGLRELGLDEVWWLVSPQNPLKPMQPSYESRVETVKALALPPRMKISHIERDSGTNYTIDLLQSLKRRYPVTQFVFMMGADNFQQLPKWRKWKEIMSAYPIAVIARPGQSIKARLSQTARQYADERLSETYAGALAEMTAPCWTYLTLPLDNTSSTAIRAKLATGPEL</sequence>
<evidence type="ECO:0000313" key="13">
    <source>
        <dbReference type="EMBL" id="RKQ71025.1"/>
    </source>
</evidence>
<keyword evidence="5 11" id="KW-0808">Transferase</keyword>
<dbReference type="Proteomes" id="UP000282211">
    <property type="component" value="Unassembled WGS sequence"/>
</dbReference>
<dbReference type="GO" id="GO:0005524">
    <property type="term" value="F:ATP binding"/>
    <property type="evidence" value="ECO:0007669"/>
    <property type="project" value="UniProtKB-KW"/>
</dbReference>
<dbReference type="GO" id="GO:0004515">
    <property type="term" value="F:nicotinate-nucleotide adenylyltransferase activity"/>
    <property type="evidence" value="ECO:0007669"/>
    <property type="project" value="UniProtKB-UniRule"/>
</dbReference>
<evidence type="ECO:0000259" key="12">
    <source>
        <dbReference type="Pfam" id="PF01467"/>
    </source>
</evidence>
<protein>
    <recommendedName>
        <fullName evidence="11">Probable nicotinate-nucleotide adenylyltransferase</fullName>
        <ecNumber evidence="11">2.7.7.18</ecNumber>
    </recommendedName>
    <alternativeName>
        <fullName evidence="11">Deamido-NAD(+) diphosphorylase</fullName>
    </alternativeName>
    <alternativeName>
        <fullName evidence="11">Deamido-NAD(+) pyrophosphorylase</fullName>
    </alternativeName>
    <alternativeName>
        <fullName evidence="11">Nicotinate mononucleotide adenylyltransferase</fullName>
        <shortName evidence="11">NaMN adenylyltransferase</shortName>
    </alternativeName>
</protein>
<evidence type="ECO:0000313" key="14">
    <source>
        <dbReference type="Proteomes" id="UP000282211"/>
    </source>
</evidence>
<dbReference type="Gene3D" id="3.40.50.620">
    <property type="entry name" value="HUPs"/>
    <property type="match status" value="1"/>
</dbReference>
<keyword evidence="4 11" id="KW-0662">Pyridine nucleotide biosynthesis</keyword>
<dbReference type="PANTHER" id="PTHR39321">
    <property type="entry name" value="NICOTINATE-NUCLEOTIDE ADENYLYLTRANSFERASE-RELATED"/>
    <property type="match status" value="1"/>
</dbReference>
<evidence type="ECO:0000256" key="11">
    <source>
        <dbReference type="HAMAP-Rule" id="MF_00244"/>
    </source>
</evidence>
<feature type="domain" description="Cytidyltransferase-like" evidence="12">
    <location>
        <begin position="11"/>
        <end position="188"/>
    </location>
</feature>
<proteinExistence type="inferred from homology"/>
<dbReference type="NCBIfam" id="TIGR00125">
    <property type="entry name" value="cyt_tran_rel"/>
    <property type="match status" value="1"/>
</dbReference>
<comment type="pathway">
    <text evidence="2 11">Cofactor biosynthesis; NAD(+) biosynthesis; deamido-NAD(+) from nicotinate D-ribonucleotide: step 1/1.</text>
</comment>
<comment type="function">
    <text evidence="1 11">Catalyzes the reversible adenylation of nicotinate mononucleotide (NaMN) to nicotinic acid adenine dinucleotide (NaAD).</text>
</comment>
<dbReference type="PANTHER" id="PTHR39321:SF3">
    <property type="entry name" value="PHOSPHOPANTETHEINE ADENYLYLTRANSFERASE"/>
    <property type="match status" value="1"/>
</dbReference>
<accession>A0A420WJD3</accession>
<dbReference type="EC" id="2.7.7.18" evidence="11"/>
<keyword evidence="9 11" id="KW-0520">NAD</keyword>
<evidence type="ECO:0000256" key="8">
    <source>
        <dbReference type="ARBA" id="ARBA00022840"/>
    </source>
</evidence>
<keyword evidence="8 11" id="KW-0067">ATP-binding</keyword>
<dbReference type="UniPathway" id="UPA00253">
    <property type="reaction ID" value="UER00332"/>
</dbReference>
<evidence type="ECO:0000256" key="5">
    <source>
        <dbReference type="ARBA" id="ARBA00022679"/>
    </source>
</evidence>
<dbReference type="NCBIfam" id="NF000843">
    <property type="entry name" value="PRK00071.2-2"/>
    <property type="match status" value="1"/>
</dbReference>
<dbReference type="RefSeq" id="WP_121098836.1">
    <property type="nucleotide sequence ID" value="NZ_RBII01000001.1"/>
</dbReference>
<name>A0A420WJD3_9PROT</name>
<keyword evidence="14" id="KW-1185">Reference proteome</keyword>
<dbReference type="HAMAP" id="MF_00244">
    <property type="entry name" value="NaMN_adenylyltr"/>
    <property type="match status" value="1"/>
</dbReference>
<reference evidence="13 14" key="1">
    <citation type="submission" date="2018-10" db="EMBL/GenBank/DDBJ databases">
        <title>Genomic Encyclopedia of Type Strains, Phase IV (KMG-IV): sequencing the most valuable type-strain genomes for metagenomic binning, comparative biology and taxonomic classification.</title>
        <authorList>
            <person name="Goeker M."/>
        </authorList>
    </citation>
    <scope>NUCLEOTIDE SEQUENCE [LARGE SCALE GENOMIC DNA]</scope>
    <source>
        <strain evidence="13 14">DSM 22008</strain>
    </source>
</reference>
<dbReference type="EMBL" id="RBII01000001">
    <property type="protein sequence ID" value="RKQ71025.1"/>
    <property type="molecule type" value="Genomic_DNA"/>
</dbReference>